<proteinExistence type="predicted"/>
<comment type="caution">
    <text evidence="3">The sequence shown here is derived from an EMBL/GenBank/DDBJ whole genome shotgun (WGS) entry which is preliminary data.</text>
</comment>
<dbReference type="OrthoDB" id="445145at2759"/>
<accession>A0A812V5V3</accession>
<keyword evidence="4" id="KW-1185">Reference proteome</keyword>
<gene>
    <name evidence="3" type="ORF">SNAT2548_LOCUS34599</name>
</gene>
<dbReference type="SUPFAM" id="SSF103473">
    <property type="entry name" value="MFS general substrate transporter"/>
    <property type="match status" value="1"/>
</dbReference>
<feature type="transmembrane region" description="Helical" evidence="2">
    <location>
        <begin position="40"/>
        <end position="61"/>
    </location>
</feature>
<evidence type="ECO:0000256" key="1">
    <source>
        <dbReference type="SAM" id="MobiDB-lite"/>
    </source>
</evidence>
<evidence type="ECO:0000313" key="4">
    <source>
        <dbReference type="Proteomes" id="UP000604046"/>
    </source>
</evidence>
<dbReference type="InterPro" id="IPR036259">
    <property type="entry name" value="MFS_trans_sf"/>
</dbReference>
<feature type="transmembrane region" description="Helical" evidence="2">
    <location>
        <begin position="68"/>
        <end position="92"/>
    </location>
</feature>
<evidence type="ECO:0000313" key="3">
    <source>
        <dbReference type="EMBL" id="CAE7608649.1"/>
    </source>
</evidence>
<evidence type="ECO:0000256" key="2">
    <source>
        <dbReference type="SAM" id="Phobius"/>
    </source>
</evidence>
<feature type="transmembrane region" description="Helical" evidence="2">
    <location>
        <begin position="12"/>
        <end position="34"/>
    </location>
</feature>
<protein>
    <submittedName>
        <fullName evidence="3">Uncharacterized protein</fullName>
    </submittedName>
</protein>
<dbReference type="EMBL" id="CAJNDS010002819">
    <property type="protein sequence ID" value="CAE7608649.1"/>
    <property type="molecule type" value="Genomic_DNA"/>
</dbReference>
<dbReference type="AlphaFoldDB" id="A0A812V5V3"/>
<keyword evidence="2" id="KW-0812">Transmembrane</keyword>
<feature type="transmembrane region" description="Helical" evidence="2">
    <location>
        <begin position="133"/>
        <end position="151"/>
    </location>
</feature>
<name>A0A812V5V3_9DINO</name>
<dbReference type="Proteomes" id="UP000604046">
    <property type="component" value="Unassembled WGS sequence"/>
</dbReference>
<organism evidence="3 4">
    <name type="scientific">Symbiodinium natans</name>
    <dbReference type="NCBI Taxonomy" id="878477"/>
    <lineage>
        <taxon>Eukaryota</taxon>
        <taxon>Sar</taxon>
        <taxon>Alveolata</taxon>
        <taxon>Dinophyceae</taxon>
        <taxon>Suessiales</taxon>
        <taxon>Symbiodiniaceae</taxon>
        <taxon>Symbiodinium</taxon>
    </lineage>
</organism>
<reference evidence="3" key="1">
    <citation type="submission" date="2021-02" db="EMBL/GenBank/DDBJ databases">
        <authorList>
            <person name="Dougan E. K."/>
            <person name="Rhodes N."/>
            <person name="Thang M."/>
            <person name="Chan C."/>
        </authorList>
    </citation>
    <scope>NUCLEOTIDE SEQUENCE</scope>
</reference>
<sequence length="219" mass="24332">MLISETGPSLDVISVLYTIEGLLQAVIVVIIMPWLDTNMFWKFFLSTWIILMGPPLAICALGKIHWVFYLVTLLLVDVAMTVATGLLSVLLLRSIAWEHISTFHKQVSTLAGFTIGASYVQMPLKSGVGSWEAASLIGHGAIALLLLLVYATHRNAMRKFWDDLAEPIQRGENGDMEEEDLSELEEIDEEELGEDPPSLVRMTEHERKTADANLPGLLE</sequence>
<feature type="compositionally biased region" description="Acidic residues" evidence="1">
    <location>
        <begin position="174"/>
        <end position="194"/>
    </location>
</feature>
<keyword evidence="2" id="KW-0472">Membrane</keyword>
<feature type="region of interest" description="Disordered" evidence="1">
    <location>
        <begin position="171"/>
        <end position="219"/>
    </location>
</feature>
<keyword evidence="2" id="KW-1133">Transmembrane helix</keyword>